<keyword evidence="6" id="KW-1185">Reference proteome</keyword>
<dbReference type="AlphaFoldDB" id="A0A316Z4V5"/>
<evidence type="ECO:0000259" key="3">
    <source>
        <dbReference type="Pfam" id="PF04676"/>
    </source>
</evidence>
<gene>
    <name evidence="5" type="ORF">FA09DRAFT_331081</name>
</gene>
<dbReference type="STRING" id="58919.A0A316Z4V5"/>
<evidence type="ECO:0000313" key="6">
    <source>
        <dbReference type="Proteomes" id="UP000245946"/>
    </source>
</evidence>
<feature type="compositionally biased region" description="Basic and acidic residues" evidence="2">
    <location>
        <begin position="106"/>
        <end position="129"/>
    </location>
</feature>
<feature type="region of interest" description="Disordered" evidence="2">
    <location>
        <begin position="486"/>
        <end position="506"/>
    </location>
</feature>
<dbReference type="Pfam" id="PF04676">
    <property type="entry name" value="CwfJ_C_2"/>
    <property type="match status" value="1"/>
</dbReference>
<dbReference type="InterPro" id="IPR006767">
    <property type="entry name" value="Cwf19-like_C_dom-2"/>
</dbReference>
<feature type="compositionally biased region" description="Low complexity" evidence="2">
    <location>
        <begin position="335"/>
        <end position="344"/>
    </location>
</feature>
<feature type="region of interest" description="Disordered" evidence="2">
    <location>
        <begin position="305"/>
        <end position="457"/>
    </location>
</feature>
<feature type="compositionally biased region" description="Polar residues" evidence="2">
    <location>
        <begin position="150"/>
        <end position="167"/>
    </location>
</feature>
<feature type="domain" description="Cwf19-like protein C-terminal" evidence="3">
    <location>
        <begin position="781"/>
        <end position="899"/>
    </location>
</feature>
<dbReference type="InterPro" id="IPR040194">
    <property type="entry name" value="Cwf19-like"/>
</dbReference>
<feature type="region of interest" description="Disordered" evidence="2">
    <location>
        <begin position="1"/>
        <end position="247"/>
    </location>
</feature>
<evidence type="ECO:0000313" key="5">
    <source>
        <dbReference type="EMBL" id="PWN96581.1"/>
    </source>
</evidence>
<dbReference type="PANTHER" id="PTHR12072:SF5">
    <property type="entry name" value="CWF19-LIKE PROTEIN 2"/>
    <property type="match status" value="1"/>
</dbReference>
<dbReference type="GO" id="GO:0071014">
    <property type="term" value="C:post-mRNA release spliceosomal complex"/>
    <property type="evidence" value="ECO:0007669"/>
    <property type="project" value="TreeGrafter"/>
</dbReference>
<dbReference type="EMBL" id="KZ819298">
    <property type="protein sequence ID" value="PWN96581.1"/>
    <property type="molecule type" value="Genomic_DNA"/>
</dbReference>
<name>A0A316Z4V5_9BASI</name>
<dbReference type="RefSeq" id="XP_025596860.1">
    <property type="nucleotide sequence ID" value="XM_025742863.1"/>
</dbReference>
<accession>A0A316Z4V5</accession>
<feature type="domain" description="Cwf19-like C-terminal" evidence="4">
    <location>
        <begin position="649"/>
        <end position="771"/>
    </location>
</feature>
<evidence type="ECO:0000259" key="4">
    <source>
        <dbReference type="Pfam" id="PF04677"/>
    </source>
</evidence>
<comment type="similarity">
    <text evidence="1">Belongs to the CWF19 family.</text>
</comment>
<evidence type="ECO:0000256" key="2">
    <source>
        <dbReference type="SAM" id="MobiDB-lite"/>
    </source>
</evidence>
<feature type="compositionally biased region" description="Basic and acidic residues" evidence="2">
    <location>
        <begin position="220"/>
        <end position="246"/>
    </location>
</feature>
<feature type="compositionally biased region" description="Basic and acidic residues" evidence="2">
    <location>
        <begin position="1"/>
        <end position="97"/>
    </location>
</feature>
<dbReference type="Gene3D" id="3.30.428.10">
    <property type="entry name" value="HIT-like"/>
    <property type="match status" value="1"/>
</dbReference>
<feature type="compositionally biased region" description="Gly residues" evidence="2">
    <location>
        <begin position="324"/>
        <end position="334"/>
    </location>
</feature>
<dbReference type="SUPFAM" id="SSF54197">
    <property type="entry name" value="HIT-like"/>
    <property type="match status" value="1"/>
</dbReference>
<dbReference type="InterPro" id="IPR006768">
    <property type="entry name" value="Cwf19-like_C_dom-1"/>
</dbReference>
<protein>
    <submittedName>
        <fullName evidence="5">Uncharacterized protein</fullName>
    </submittedName>
</protein>
<feature type="compositionally biased region" description="Basic and acidic residues" evidence="2">
    <location>
        <begin position="309"/>
        <end position="323"/>
    </location>
</feature>
<reference evidence="5 6" key="1">
    <citation type="journal article" date="2018" name="Mol. Biol. Evol.">
        <title>Broad Genomic Sampling Reveals a Smut Pathogenic Ancestry of the Fungal Clade Ustilaginomycotina.</title>
        <authorList>
            <person name="Kijpornyongpan T."/>
            <person name="Mondo S.J."/>
            <person name="Barry K."/>
            <person name="Sandor L."/>
            <person name="Lee J."/>
            <person name="Lipzen A."/>
            <person name="Pangilinan J."/>
            <person name="LaButti K."/>
            <person name="Hainaut M."/>
            <person name="Henrissat B."/>
            <person name="Grigoriev I.V."/>
            <person name="Spatafora J.W."/>
            <person name="Aime M.C."/>
        </authorList>
    </citation>
    <scope>NUCLEOTIDE SEQUENCE [LARGE SCALE GENOMIC DNA]</scope>
    <source>
        <strain evidence="5 6">MCA 4186</strain>
    </source>
</reference>
<sequence length="918" mass="102159">MPAEADARERHSSRHSRDDADAGRERREKDERRSHRDRDERERSSRRHDERERSDKHSRSERRDKDDRREKDRRRDKEERREKDERREKKERREHTSSSRRRSRSPRREHGSSSRRDRRDDDDSRRDGGVIDDDEREPDPSREMDFSMQDPASTIPTSASLSLSGPMTASRLASDALPLPRDAPTATSHSEAGPELEPPPPRLDPLTGAPVGEGDMFARLGRDRERKPREEKPDPEKLHVSKRELNEQLVQGKALDDYKTETKAAVAPGSAGHQWRMMKLRRVYEAAEEEGRDVEDVAKERYATLADFNEARAERQFLDDRAGGRAGSGGGGNTSSGLSSGRNTPSASARPKGFMFSSPGGEGISRPSSRASFRKPGESSAPGTPAAAPTPAVRRFQQSGYDTPGSKPGTPVPSVFTPTIPRRAVQSGESAGPTDATRQAAEHVSGSAETSGPALDTSALNRLQAKVMRAELMSAPNAAALREELERERAKASGGDRGLGTMDSQGHVRSAEQSADVQVLPTLDGHGRLYDVGTGRPGEDAPGITSGNRLREKNNPDRQKFETHDPKTGELLRVNADDDSVTLAELVRQERFGAGSADQKSMDAELAGRIMNDARYDHNLDYMDENAERLARKKMKTDAMKRQFAIQDFAKTKKALDTCRFCWQDEGAAPPRAASVSTGTRAYLALPEGAPLVDGHCLIVPMQHHLSSLEADDDTWDEIKNFMKCLMQLAHKLGQAYVFYETVATLKHQKHTFIECMPVPQDVHPVLPGTFRQEILSVETEWSQNRKLIDFSSARPFRRAMVPQLPYFMVQWDYKGEKGYGHVIEEGENNMDADGDDYGFAEGQRSGGAFPKWFASEIIGTLLELEPRQWRKPGRLDPRQQTAAIAAFKQRGWDALDWTKMLSQQAQPSAGAGASGSS</sequence>
<dbReference type="InterPro" id="IPR036265">
    <property type="entry name" value="HIT-like_sf"/>
</dbReference>
<evidence type="ECO:0000256" key="1">
    <source>
        <dbReference type="ARBA" id="ARBA00006795"/>
    </source>
</evidence>
<dbReference type="GeneID" id="37270407"/>
<proteinExistence type="inferred from homology"/>
<dbReference type="GO" id="GO:0000398">
    <property type="term" value="P:mRNA splicing, via spliceosome"/>
    <property type="evidence" value="ECO:0007669"/>
    <property type="project" value="TreeGrafter"/>
</dbReference>
<organism evidence="5 6">
    <name type="scientific">Tilletiopsis washingtonensis</name>
    <dbReference type="NCBI Taxonomy" id="58919"/>
    <lineage>
        <taxon>Eukaryota</taxon>
        <taxon>Fungi</taxon>
        <taxon>Dikarya</taxon>
        <taxon>Basidiomycota</taxon>
        <taxon>Ustilaginomycotina</taxon>
        <taxon>Exobasidiomycetes</taxon>
        <taxon>Entylomatales</taxon>
        <taxon>Entylomatales incertae sedis</taxon>
        <taxon>Tilletiopsis</taxon>
    </lineage>
</organism>
<dbReference type="PANTHER" id="PTHR12072">
    <property type="entry name" value="CWF19, CELL CYCLE CONTROL PROTEIN"/>
    <property type="match status" value="1"/>
</dbReference>
<feature type="region of interest" description="Disordered" evidence="2">
    <location>
        <begin position="529"/>
        <end position="564"/>
    </location>
</feature>
<feature type="compositionally biased region" description="Low complexity" evidence="2">
    <location>
        <begin position="378"/>
        <end position="392"/>
    </location>
</feature>
<dbReference type="Pfam" id="PF04677">
    <property type="entry name" value="CwfJ_C_1"/>
    <property type="match status" value="1"/>
</dbReference>
<dbReference type="Proteomes" id="UP000245946">
    <property type="component" value="Unassembled WGS sequence"/>
</dbReference>
<feature type="compositionally biased region" description="Basic and acidic residues" evidence="2">
    <location>
        <begin position="549"/>
        <end position="564"/>
    </location>
</feature>
<dbReference type="OrthoDB" id="1109245at2759"/>